<comment type="catalytic activity">
    <reaction evidence="1">
        <text>a 4-O-methyl-thymidine in DNA + L-cysteinyl-[protein] = a thymidine in DNA + S-methyl-L-cysteinyl-[protein]</text>
        <dbReference type="Rhea" id="RHEA:53428"/>
        <dbReference type="Rhea" id="RHEA-COMP:10131"/>
        <dbReference type="Rhea" id="RHEA-COMP:10132"/>
        <dbReference type="Rhea" id="RHEA-COMP:13555"/>
        <dbReference type="Rhea" id="RHEA-COMP:13556"/>
        <dbReference type="ChEBI" id="CHEBI:29950"/>
        <dbReference type="ChEBI" id="CHEBI:82612"/>
        <dbReference type="ChEBI" id="CHEBI:137386"/>
        <dbReference type="ChEBI" id="CHEBI:137387"/>
        <dbReference type="EC" id="2.1.1.63"/>
    </reaction>
</comment>
<dbReference type="Gene3D" id="1.10.10.10">
    <property type="entry name" value="Winged helix-like DNA-binding domain superfamily/Winged helix DNA-binding domain"/>
    <property type="match status" value="1"/>
</dbReference>
<dbReference type="GO" id="GO:0006281">
    <property type="term" value="P:DNA repair"/>
    <property type="evidence" value="ECO:0007669"/>
    <property type="project" value="UniProtKB-KW"/>
</dbReference>
<dbReference type="InterPro" id="IPR001497">
    <property type="entry name" value="MethylDNA_cys_MeTrfase_AS"/>
</dbReference>
<gene>
    <name evidence="8" type="ORF">D3250_04430</name>
</gene>
<evidence type="ECO:0000313" key="8">
    <source>
        <dbReference type="EMBL" id="RJN33052.1"/>
    </source>
</evidence>
<keyword evidence="3 8" id="KW-0808">Transferase</keyword>
<dbReference type="GO" id="GO:0032259">
    <property type="term" value="P:methylation"/>
    <property type="evidence" value="ECO:0007669"/>
    <property type="project" value="UniProtKB-KW"/>
</dbReference>
<comment type="catalytic activity">
    <reaction evidence="6">
        <text>a 6-O-methyl-2'-deoxyguanosine in DNA + L-cysteinyl-[protein] = S-methyl-L-cysteinyl-[protein] + a 2'-deoxyguanosine in DNA</text>
        <dbReference type="Rhea" id="RHEA:24000"/>
        <dbReference type="Rhea" id="RHEA-COMP:10131"/>
        <dbReference type="Rhea" id="RHEA-COMP:10132"/>
        <dbReference type="Rhea" id="RHEA-COMP:11367"/>
        <dbReference type="Rhea" id="RHEA-COMP:11368"/>
        <dbReference type="ChEBI" id="CHEBI:29950"/>
        <dbReference type="ChEBI" id="CHEBI:82612"/>
        <dbReference type="ChEBI" id="CHEBI:85445"/>
        <dbReference type="ChEBI" id="CHEBI:85448"/>
        <dbReference type="EC" id="2.1.1.63"/>
    </reaction>
</comment>
<protein>
    <submittedName>
        <fullName evidence="8">Methylated-DNA--[protein]-cysteine S-methyltransferase</fullName>
    </submittedName>
</protein>
<accession>A0A3A4F3Z6</accession>
<evidence type="ECO:0000259" key="7">
    <source>
        <dbReference type="Pfam" id="PF01035"/>
    </source>
</evidence>
<dbReference type="PANTHER" id="PTHR10815">
    <property type="entry name" value="METHYLATED-DNA--PROTEIN-CYSTEINE METHYLTRANSFERASE"/>
    <property type="match status" value="1"/>
</dbReference>
<feature type="domain" description="Methylated-DNA-[protein]-cysteine S-methyltransferase DNA binding" evidence="7">
    <location>
        <begin position="84"/>
        <end position="162"/>
    </location>
</feature>
<proteinExistence type="predicted"/>
<evidence type="ECO:0000256" key="4">
    <source>
        <dbReference type="ARBA" id="ARBA00022763"/>
    </source>
</evidence>
<dbReference type="InterPro" id="IPR036217">
    <property type="entry name" value="MethylDNA_cys_MeTrfase_DNAb"/>
</dbReference>
<evidence type="ECO:0000256" key="5">
    <source>
        <dbReference type="ARBA" id="ARBA00023204"/>
    </source>
</evidence>
<dbReference type="SUPFAM" id="SSF46767">
    <property type="entry name" value="Methylated DNA-protein cysteine methyltransferase, C-terminal domain"/>
    <property type="match status" value="1"/>
</dbReference>
<dbReference type="EMBL" id="QYZP01000001">
    <property type="protein sequence ID" value="RJN33052.1"/>
    <property type="molecule type" value="Genomic_DNA"/>
</dbReference>
<keyword evidence="9" id="KW-1185">Reference proteome</keyword>
<organism evidence="8 9">
    <name type="scientific">Nesterenkonia natronophila</name>
    <dbReference type="NCBI Taxonomy" id="2174932"/>
    <lineage>
        <taxon>Bacteria</taxon>
        <taxon>Bacillati</taxon>
        <taxon>Actinomycetota</taxon>
        <taxon>Actinomycetes</taxon>
        <taxon>Micrococcales</taxon>
        <taxon>Micrococcaceae</taxon>
        <taxon>Nesterenkonia</taxon>
    </lineage>
</organism>
<sequence length="163" mass="17627">MHTTIDTPDGPFTIIADDRSVLASGWTSDAAALGELIHPQLRARLQSPATDRVARQAEQAVRAYYAGDVDAPSTVPVQQRSGPYREHAWETLRLVEPGTPVSYAEFAQRSGSPAAVRAAAGACAKNAAALFVPCHRVLRTDGTLGGFRYGVDIKRSLLDRERR</sequence>
<dbReference type="Pfam" id="PF01035">
    <property type="entry name" value="DNA_binding_1"/>
    <property type="match status" value="1"/>
</dbReference>
<dbReference type="InterPro" id="IPR014048">
    <property type="entry name" value="MethylDNA_cys_MeTrfase_DNA-bd"/>
</dbReference>
<dbReference type="InterPro" id="IPR036388">
    <property type="entry name" value="WH-like_DNA-bd_sf"/>
</dbReference>
<evidence type="ECO:0000313" key="9">
    <source>
        <dbReference type="Proteomes" id="UP000266615"/>
    </source>
</evidence>
<dbReference type="PROSITE" id="PS00374">
    <property type="entry name" value="MGMT"/>
    <property type="match status" value="1"/>
</dbReference>
<dbReference type="GO" id="GO:0003908">
    <property type="term" value="F:methylated-DNA-[protein]-cysteine S-methyltransferase activity"/>
    <property type="evidence" value="ECO:0007669"/>
    <property type="project" value="UniProtKB-EC"/>
</dbReference>
<dbReference type="NCBIfam" id="TIGR00589">
    <property type="entry name" value="ogt"/>
    <property type="match status" value="1"/>
</dbReference>
<dbReference type="Proteomes" id="UP000266615">
    <property type="component" value="Unassembled WGS sequence"/>
</dbReference>
<name>A0A3A4F3Z6_9MICC</name>
<comment type="caution">
    <text evidence="8">The sequence shown here is derived from an EMBL/GenBank/DDBJ whole genome shotgun (WGS) entry which is preliminary data.</text>
</comment>
<dbReference type="OrthoDB" id="9802228at2"/>
<keyword evidence="4" id="KW-0227">DNA damage</keyword>
<evidence type="ECO:0000256" key="1">
    <source>
        <dbReference type="ARBA" id="ARBA00001286"/>
    </source>
</evidence>
<evidence type="ECO:0000256" key="2">
    <source>
        <dbReference type="ARBA" id="ARBA00022603"/>
    </source>
</evidence>
<dbReference type="PANTHER" id="PTHR10815:SF13">
    <property type="entry name" value="METHYLATED-DNA--PROTEIN-CYSTEINE METHYLTRANSFERASE"/>
    <property type="match status" value="1"/>
</dbReference>
<dbReference type="AlphaFoldDB" id="A0A3A4F3Z6"/>
<keyword evidence="5" id="KW-0234">DNA repair</keyword>
<dbReference type="RefSeq" id="WP_119902096.1">
    <property type="nucleotide sequence ID" value="NZ_QYZP01000001.1"/>
</dbReference>
<keyword evidence="2 8" id="KW-0489">Methyltransferase</keyword>
<dbReference type="CDD" id="cd06445">
    <property type="entry name" value="ATase"/>
    <property type="match status" value="1"/>
</dbReference>
<evidence type="ECO:0000256" key="3">
    <source>
        <dbReference type="ARBA" id="ARBA00022679"/>
    </source>
</evidence>
<evidence type="ECO:0000256" key="6">
    <source>
        <dbReference type="ARBA" id="ARBA00049348"/>
    </source>
</evidence>
<reference evidence="8 9" key="1">
    <citation type="submission" date="2018-09" db="EMBL/GenBank/DDBJ databases">
        <title>Nesterenkonia natronophila sp. nov., an alkaliphilic actinobacteriume isolated from a soda lake, and emended description of the genus Nesterenkonia.</title>
        <authorList>
            <person name="Menes R.J."/>
            <person name="Iriarte A."/>
        </authorList>
    </citation>
    <scope>NUCLEOTIDE SEQUENCE [LARGE SCALE GENOMIC DNA]</scope>
    <source>
        <strain evidence="8 9">M8</strain>
    </source>
</reference>